<organism evidence="1 2">
    <name type="scientific">Ogataea polymorpha</name>
    <dbReference type="NCBI Taxonomy" id="460523"/>
    <lineage>
        <taxon>Eukaryota</taxon>
        <taxon>Fungi</taxon>
        <taxon>Dikarya</taxon>
        <taxon>Ascomycota</taxon>
        <taxon>Saccharomycotina</taxon>
        <taxon>Pichiomycetes</taxon>
        <taxon>Pichiales</taxon>
        <taxon>Pichiaceae</taxon>
        <taxon>Ogataea</taxon>
    </lineage>
</organism>
<dbReference type="EMBL" id="JAEUBD010001178">
    <property type="protein sequence ID" value="KAH3665302.1"/>
    <property type="molecule type" value="Genomic_DNA"/>
</dbReference>
<name>A0A9P8P4V8_9ASCO</name>
<evidence type="ECO:0000313" key="1">
    <source>
        <dbReference type="EMBL" id="KAH3665302.1"/>
    </source>
</evidence>
<reference evidence="1" key="2">
    <citation type="submission" date="2021-01" db="EMBL/GenBank/DDBJ databases">
        <authorList>
            <person name="Schikora-Tamarit M.A."/>
        </authorList>
    </citation>
    <scope>NUCLEOTIDE SEQUENCE</scope>
    <source>
        <strain evidence="1">NCAIM Y.01608</strain>
    </source>
</reference>
<evidence type="ECO:0000313" key="2">
    <source>
        <dbReference type="Proteomes" id="UP000788993"/>
    </source>
</evidence>
<comment type="caution">
    <text evidence="1">The sequence shown here is derived from an EMBL/GenBank/DDBJ whole genome shotgun (WGS) entry which is preliminary data.</text>
</comment>
<protein>
    <submittedName>
        <fullName evidence="1">Uncharacterized protein</fullName>
    </submittedName>
</protein>
<accession>A0A9P8P4V8</accession>
<dbReference type="AlphaFoldDB" id="A0A9P8P4V8"/>
<reference evidence="1" key="1">
    <citation type="journal article" date="2021" name="Open Biol.">
        <title>Shared evolutionary footprints suggest mitochondrial oxidative damage underlies multiple complex I losses in fungi.</title>
        <authorList>
            <person name="Schikora-Tamarit M.A."/>
            <person name="Marcet-Houben M."/>
            <person name="Nosek J."/>
            <person name="Gabaldon T."/>
        </authorList>
    </citation>
    <scope>NUCLEOTIDE SEQUENCE</scope>
    <source>
        <strain evidence="1">NCAIM Y.01608</strain>
    </source>
</reference>
<gene>
    <name evidence="1" type="ORF">OGATHE_004118</name>
</gene>
<dbReference type="Proteomes" id="UP000788993">
    <property type="component" value="Unassembled WGS sequence"/>
</dbReference>
<keyword evidence="2" id="KW-1185">Reference proteome</keyword>
<sequence>MMAGAPLVYMPLMASYPENDVSASHGAMLPTDRYCVSYGTSSWFKISNVTLCESNLMASKVMLVRYR</sequence>
<proteinExistence type="predicted"/>